<dbReference type="RefSeq" id="WP_160826734.1">
    <property type="nucleotide sequence ID" value="NZ_JBHSXE010000001.1"/>
</dbReference>
<dbReference type="InterPro" id="IPR025649">
    <property type="entry name" value="DUF4360"/>
</dbReference>
<accession>A0ABW2CTM9</accession>
<name>A0ABW2CTM9_9ACTN</name>
<feature type="signal peptide" evidence="1">
    <location>
        <begin position="1"/>
        <end position="29"/>
    </location>
</feature>
<keyword evidence="1" id="KW-0732">Signal</keyword>
<feature type="chain" id="PRO_5046164612" evidence="1">
    <location>
        <begin position="30"/>
        <end position="218"/>
    </location>
</feature>
<dbReference type="Pfam" id="PF14273">
    <property type="entry name" value="DUF4360"/>
    <property type="match status" value="1"/>
</dbReference>
<dbReference type="EMBL" id="JBHSXS010000021">
    <property type="protein sequence ID" value="MFC6883715.1"/>
    <property type="molecule type" value="Genomic_DNA"/>
</dbReference>
<protein>
    <submittedName>
        <fullName evidence="2">DUF4360 domain-containing protein</fullName>
    </submittedName>
</protein>
<dbReference type="Proteomes" id="UP001596380">
    <property type="component" value="Unassembled WGS sequence"/>
</dbReference>
<evidence type="ECO:0000256" key="1">
    <source>
        <dbReference type="SAM" id="SignalP"/>
    </source>
</evidence>
<proteinExistence type="predicted"/>
<evidence type="ECO:0000313" key="2">
    <source>
        <dbReference type="EMBL" id="MFC6883715.1"/>
    </source>
</evidence>
<dbReference type="PANTHER" id="PTHR38847">
    <property type="match status" value="1"/>
</dbReference>
<reference evidence="3" key="1">
    <citation type="journal article" date="2019" name="Int. J. Syst. Evol. Microbiol.">
        <title>The Global Catalogue of Microorganisms (GCM) 10K type strain sequencing project: providing services to taxonomists for standard genome sequencing and annotation.</title>
        <authorList>
            <consortium name="The Broad Institute Genomics Platform"/>
            <consortium name="The Broad Institute Genome Sequencing Center for Infectious Disease"/>
            <person name="Wu L."/>
            <person name="Ma J."/>
        </authorList>
    </citation>
    <scope>NUCLEOTIDE SEQUENCE [LARGE SCALE GENOMIC DNA]</scope>
    <source>
        <strain evidence="3">JCM 3369</strain>
    </source>
</reference>
<sequence>MRKKLTASAACLAALAAGGSLAPAASAQAKEPPPPDRIVIDVLTVNGSGCQSGTAAVATASDNTAFTVTYSDYLARAGGDSDPTAFRKNCQINLRVHVPQGFTYAIAGADYRGFASLEPGASGMQRANYYHQGMSQTTPISHVIRGRYSDNWQFSDRTDVADLVYKPCGEDRNFNINTELRVSKGSSDPGKTSFMAFDSTDGSVNTVYHFHWKRCPGA</sequence>
<gene>
    <name evidence="2" type="ORF">ACFQKB_28430</name>
</gene>
<keyword evidence="3" id="KW-1185">Reference proteome</keyword>
<evidence type="ECO:0000313" key="3">
    <source>
        <dbReference type="Proteomes" id="UP001596380"/>
    </source>
</evidence>
<dbReference type="PANTHER" id="PTHR38847:SF1">
    <property type="entry name" value="PSEUDOURIDINE SYNTHASE RSUA_RLUA-LIKE DOMAIN-CONTAINING PROTEIN"/>
    <property type="match status" value="1"/>
</dbReference>
<organism evidence="2 3">
    <name type="scientific">Actinomadura yumaensis</name>
    <dbReference type="NCBI Taxonomy" id="111807"/>
    <lineage>
        <taxon>Bacteria</taxon>
        <taxon>Bacillati</taxon>
        <taxon>Actinomycetota</taxon>
        <taxon>Actinomycetes</taxon>
        <taxon>Streptosporangiales</taxon>
        <taxon>Thermomonosporaceae</taxon>
        <taxon>Actinomadura</taxon>
    </lineage>
</organism>
<comment type="caution">
    <text evidence="2">The sequence shown here is derived from an EMBL/GenBank/DDBJ whole genome shotgun (WGS) entry which is preliminary data.</text>
</comment>